<proteinExistence type="predicted"/>
<organism evidence="1 2">
    <name type="scientific">Aphis craccivora</name>
    <name type="common">Cowpea aphid</name>
    <dbReference type="NCBI Taxonomy" id="307492"/>
    <lineage>
        <taxon>Eukaryota</taxon>
        <taxon>Metazoa</taxon>
        <taxon>Ecdysozoa</taxon>
        <taxon>Arthropoda</taxon>
        <taxon>Hexapoda</taxon>
        <taxon>Insecta</taxon>
        <taxon>Pterygota</taxon>
        <taxon>Neoptera</taxon>
        <taxon>Paraneoptera</taxon>
        <taxon>Hemiptera</taxon>
        <taxon>Sternorrhyncha</taxon>
        <taxon>Aphidomorpha</taxon>
        <taxon>Aphidoidea</taxon>
        <taxon>Aphididae</taxon>
        <taxon>Aphidini</taxon>
        <taxon>Aphis</taxon>
        <taxon>Aphis</taxon>
    </lineage>
</organism>
<dbReference type="PANTHER" id="PTHR37162">
    <property type="entry name" value="HAT FAMILY DIMERISATION DOMAINCONTAINING PROTEIN-RELATED"/>
    <property type="match status" value="1"/>
</dbReference>
<reference evidence="1 2" key="1">
    <citation type="submission" date="2019-08" db="EMBL/GenBank/DDBJ databases">
        <title>Whole genome of Aphis craccivora.</title>
        <authorList>
            <person name="Voronova N.V."/>
            <person name="Shulinski R.S."/>
            <person name="Bandarenka Y.V."/>
            <person name="Zhorov D.G."/>
            <person name="Warner D."/>
        </authorList>
    </citation>
    <scope>NUCLEOTIDE SEQUENCE [LARGE SCALE GENOMIC DNA]</scope>
    <source>
        <strain evidence="1">180601</strain>
        <tissue evidence="1">Whole Body</tissue>
    </source>
</reference>
<evidence type="ECO:0000313" key="2">
    <source>
        <dbReference type="Proteomes" id="UP000478052"/>
    </source>
</evidence>
<dbReference type="Proteomes" id="UP000478052">
    <property type="component" value="Unassembled WGS sequence"/>
</dbReference>
<keyword evidence="2" id="KW-1185">Reference proteome</keyword>
<evidence type="ECO:0000313" key="1">
    <source>
        <dbReference type="EMBL" id="KAF0704600.1"/>
    </source>
</evidence>
<accession>A0A6G0VPT5</accession>
<dbReference type="OrthoDB" id="6763389at2759"/>
<name>A0A6G0VPT5_APHCR</name>
<dbReference type="PANTHER" id="PTHR37162:SF1">
    <property type="entry name" value="BED-TYPE DOMAIN-CONTAINING PROTEIN"/>
    <property type="match status" value="1"/>
</dbReference>
<dbReference type="EMBL" id="VUJU01013514">
    <property type="protein sequence ID" value="KAF0704600.1"/>
    <property type="molecule type" value="Genomic_DNA"/>
</dbReference>
<protein>
    <submittedName>
        <fullName evidence="1">Protein FAM200A-like</fullName>
    </submittedName>
</protein>
<comment type="caution">
    <text evidence="1">The sequence shown here is derived from an EMBL/GenBank/DDBJ whole genome shotgun (WGS) entry which is preliminary data.</text>
</comment>
<dbReference type="AlphaFoldDB" id="A0A6G0VPT5"/>
<gene>
    <name evidence="1" type="ORF">FWK35_00032211</name>
</gene>
<sequence length="303" mass="34878">MSSDDNEYQYEMSRKKKRTAYRWLAKRENYFQCIACGFDGVAGKSEIRKHASGQKHKRLVKLGELHMAAFIAEHNLPFTVMNHFPKLIQAVCTDSQIAKQFKCSRTKSTALVTNFIGVASSSSLIKDLRENKFSIILDESTDRATVKHLAVVARIVKCTDKKLTVRDEFVTLIEVRDATSEAFITSCRDNMIGYSGDGANNMMDFQEKEKFKPHKMLHPAQTRWLSLLSVVNRLILHFPALKKYFLQATKEDKIGTATLILETIEFPFTLLYLQFLSFALPFFVDLNLEMKTEIIKIHNWYNL</sequence>